<dbReference type="AlphaFoldDB" id="A0AAU9CJP1"/>
<protein>
    <submittedName>
        <fullName evidence="2">Uncharacterized protein</fullName>
    </submittedName>
</protein>
<dbReference type="Proteomes" id="UP001348817">
    <property type="component" value="Plasmid pFA4"/>
</dbReference>
<evidence type="ECO:0000313" key="3">
    <source>
        <dbReference type="Proteomes" id="UP001348817"/>
    </source>
</evidence>
<dbReference type="EMBL" id="AP025318">
    <property type="protein sequence ID" value="BDD12329.1"/>
    <property type="molecule type" value="Genomic_DNA"/>
</dbReference>
<feature type="compositionally biased region" description="Acidic residues" evidence="1">
    <location>
        <begin position="388"/>
        <end position="397"/>
    </location>
</feature>
<proteinExistence type="predicted"/>
<name>A0AAU9CJP1_9BACT</name>
<reference evidence="2 3" key="1">
    <citation type="submission" date="2021-12" db="EMBL/GenBank/DDBJ databases">
        <title>Genome sequencing of bacteria with rrn-lacking chromosome and rrn-plasmid.</title>
        <authorList>
            <person name="Anda M."/>
            <person name="Iwasaki W."/>
        </authorList>
    </citation>
    <scope>NUCLEOTIDE SEQUENCE [LARGE SCALE GENOMIC DNA]</scope>
    <source>
        <strain evidence="2 3">DSM 100852</strain>
        <plasmid evidence="2 3">pFA4</plasmid>
    </source>
</reference>
<organism evidence="2 3">
    <name type="scientific">Fulvitalea axinellae</name>
    <dbReference type="NCBI Taxonomy" id="1182444"/>
    <lineage>
        <taxon>Bacteria</taxon>
        <taxon>Pseudomonadati</taxon>
        <taxon>Bacteroidota</taxon>
        <taxon>Cytophagia</taxon>
        <taxon>Cytophagales</taxon>
        <taxon>Persicobacteraceae</taxon>
        <taxon>Fulvitalea</taxon>
    </lineage>
</organism>
<evidence type="ECO:0000256" key="1">
    <source>
        <dbReference type="SAM" id="MobiDB-lite"/>
    </source>
</evidence>
<dbReference type="KEGG" id="fax:FUAX_47610"/>
<keyword evidence="3" id="KW-1185">Reference proteome</keyword>
<geneLocation type="plasmid" evidence="2 3">
    <name>pFA4</name>
</geneLocation>
<gene>
    <name evidence="2" type="ORF">FUAX_47610</name>
</gene>
<evidence type="ECO:0000313" key="2">
    <source>
        <dbReference type="EMBL" id="BDD12329.1"/>
    </source>
</evidence>
<accession>A0AAU9CJP1</accession>
<dbReference type="RefSeq" id="WP_338395681.1">
    <property type="nucleotide sequence ID" value="NZ_AP025318.1"/>
</dbReference>
<keyword evidence="2" id="KW-0614">Plasmid</keyword>
<sequence>MARVLFCPLGPLGKRLVRSVNVFIHKRNIRNREQNTGASSGVSLDPPSGFSQPVQAMMTGAEFKERMKDSGFHNLGHVERLLNVYNGFSGEMEKPDWGRHHFALYILEELKKSCKEWLASFYVMETRTGYSPVMKSVAMLLDDIREEKAKLIGIMGSSGISLFGDDAFSRQFPEVSSVMANTFQVLWDDVSSVLKFRSNDLSEEGLEKAKNEFFADLHSIMVPIGGAALVSRALAMVGIRSIPGQEHQLPVYFMSQRESDDQPITKVYQELSKRMAMGLPHDLSHGMFWGLTDPVWFEQKRRKERALVPYTPEINLAVAFSRLLTLGEGHGLERMKSVSEVDEASFRHYAGWPERVYTKGFVREDINDFTDLADDASRLSYEMSSESESVDSTEEPGDFSMHFIKPNTELSGEEMESEL</sequence>
<feature type="region of interest" description="Disordered" evidence="1">
    <location>
        <begin position="382"/>
        <end position="419"/>
    </location>
</feature>